<dbReference type="RefSeq" id="WP_119409023.1">
    <property type="nucleotide sequence ID" value="NZ_CP032869.1"/>
</dbReference>
<evidence type="ECO:0000313" key="1">
    <source>
        <dbReference type="EMBL" id="AYL95321.1"/>
    </source>
</evidence>
<proteinExistence type="predicted"/>
<dbReference type="EMBL" id="CP032869">
    <property type="protein sequence ID" value="AYL95321.1"/>
    <property type="molecule type" value="Genomic_DNA"/>
</dbReference>
<keyword evidence="2" id="KW-1185">Reference proteome</keyword>
<reference evidence="1 2" key="1">
    <citation type="submission" date="2018-10" db="EMBL/GenBank/DDBJ databases">
        <title>Genome sequencing of Mucilaginibacter sp. HYN0043.</title>
        <authorList>
            <person name="Kim M."/>
            <person name="Yi H."/>
        </authorList>
    </citation>
    <scope>NUCLEOTIDE SEQUENCE [LARGE SCALE GENOMIC DNA]</scope>
    <source>
        <strain evidence="1 2">HYN0043</strain>
    </source>
</reference>
<dbReference type="Proteomes" id="UP000270046">
    <property type="component" value="Chromosome"/>
</dbReference>
<evidence type="ECO:0008006" key="3">
    <source>
        <dbReference type="Google" id="ProtNLM"/>
    </source>
</evidence>
<name>A0A494VNK5_9SPHI</name>
<protein>
    <recommendedName>
        <fullName evidence="3">Plasmid transfer protein</fullName>
    </recommendedName>
</protein>
<dbReference type="AlphaFoldDB" id="A0A494VNK5"/>
<gene>
    <name evidence="1" type="ORF">HYN43_008435</name>
</gene>
<dbReference type="KEGG" id="muh:HYN43_008435"/>
<sequence>MRLLIALIVDLILLGGSAISVQGQKAVFDKQHLAAVNQNGLARSSAEATHEQYLSSINEHINNLNTNVGSVIIAQTMIYEGLSNVNSALKNGLAVRNIAFIIADMSGYIEQALNLAESDPYLLAFAGNMTGEMRSRALALASEVSGYILKEGDNILADYNSRDQLLRKVTAQLQILDGLAYGTWKSMYWAKQRGVIGAATPFSGWISQDRLYVSQIIQNAKYLHQ</sequence>
<dbReference type="OrthoDB" id="1243758at2"/>
<organism evidence="1 2">
    <name type="scientific">Mucilaginibacter celer</name>
    <dbReference type="NCBI Taxonomy" id="2305508"/>
    <lineage>
        <taxon>Bacteria</taxon>
        <taxon>Pseudomonadati</taxon>
        <taxon>Bacteroidota</taxon>
        <taxon>Sphingobacteriia</taxon>
        <taxon>Sphingobacteriales</taxon>
        <taxon>Sphingobacteriaceae</taxon>
        <taxon>Mucilaginibacter</taxon>
    </lineage>
</organism>
<accession>A0A494VNK5</accession>
<evidence type="ECO:0000313" key="2">
    <source>
        <dbReference type="Proteomes" id="UP000270046"/>
    </source>
</evidence>